<dbReference type="PRINTS" id="PR00344">
    <property type="entry name" value="BCTRLSENSOR"/>
</dbReference>
<dbReference type="GO" id="GO:0007234">
    <property type="term" value="P:osmosensory signaling via phosphorelay pathway"/>
    <property type="evidence" value="ECO:0007669"/>
    <property type="project" value="TreeGrafter"/>
</dbReference>
<evidence type="ECO:0000256" key="4">
    <source>
        <dbReference type="ARBA" id="ARBA00022679"/>
    </source>
</evidence>
<dbReference type="CDD" id="cd00075">
    <property type="entry name" value="HATPase"/>
    <property type="match status" value="1"/>
</dbReference>
<dbReference type="PATRIC" id="fig|762836.4.peg.728"/>
<dbReference type="OrthoDB" id="8807260at2"/>
<evidence type="ECO:0000256" key="1">
    <source>
        <dbReference type="ARBA" id="ARBA00000085"/>
    </source>
</evidence>
<dbReference type="InterPro" id="IPR003594">
    <property type="entry name" value="HATPase_dom"/>
</dbReference>
<dbReference type="CDD" id="cd00082">
    <property type="entry name" value="HisKA"/>
    <property type="match status" value="1"/>
</dbReference>
<reference evidence="8" key="1">
    <citation type="journal article" date="2016" name="Front. Microbiol.">
        <title>Molecular Keys to the Janthinobacterium and Duganella spp. Interaction with the Plant Pathogen Fusarium graminearum.</title>
        <authorList>
            <person name="Haack F.S."/>
            <person name="Poehlein A."/>
            <person name="Kroger C."/>
            <person name="Voigt C.A."/>
            <person name="Piepenbring M."/>
            <person name="Bode H.B."/>
            <person name="Daniel R."/>
            <person name="Schafer W."/>
            <person name="Streit W.R."/>
        </authorList>
    </citation>
    <scope>NUCLEOTIDE SEQUENCE [LARGE SCALE GENOMIC DNA]</scope>
    <source>
        <strain evidence="8">T54</strain>
    </source>
</reference>
<dbReference type="InterPro" id="IPR050351">
    <property type="entry name" value="BphY/WalK/GraS-like"/>
</dbReference>
<organism evidence="7 8">
    <name type="scientific">Duganella phyllosphaerae</name>
    <dbReference type="NCBI Taxonomy" id="762836"/>
    <lineage>
        <taxon>Bacteria</taxon>
        <taxon>Pseudomonadati</taxon>
        <taxon>Pseudomonadota</taxon>
        <taxon>Betaproteobacteria</taxon>
        <taxon>Burkholderiales</taxon>
        <taxon>Oxalobacteraceae</taxon>
        <taxon>Telluria group</taxon>
        <taxon>Duganella</taxon>
    </lineage>
</organism>
<dbReference type="SMART" id="SM00388">
    <property type="entry name" value="HisKA"/>
    <property type="match status" value="1"/>
</dbReference>
<dbReference type="PROSITE" id="PS50109">
    <property type="entry name" value="HIS_KIN"/>
    <property type="match status" value="1"/>
</dbReference>
<name>A0A1E7X6N8_9BURK</name>
<evidence type="ECO:0000259" key="6">
    <source>
        <dbReference type="PROSITE" id="PS50109"/>
    </source>
</evidence>
<protein>
    <recommendedName>
        <fullName evidence="2">histidine kinase</fullName>
        <ecNumber evidence="2">2.7.13.3</ecNumber>
    </recommendedName>
</protein>
<gene>
    <name evidence="7" type="primary">bphP_2</name>
    <name evidence="7" type="ORF">DUPY_06850</name>
</gene>
<keyword evidence="5" id="KW-0418">Kinase</keyword>
<keyword evidence="4 7" id="KW-0808">Transferase</keyword>
<dbReference type="EMBL" id="LROM01000047">
    <property type="protein sequence ID" value="OFA08556.1"/>
    <property type="molecule type" value="Genomic_DNA"/>
</dbReference>
<dbReference type="Proteomes" id="UP000175989">
    <property type="component" value="Unassembled WGS sequence"/>
</dbReference>
<dbReference type="AlphaFoldDB" id="A0A1E7X6N8"/>
<dbReference type="InterPro" id="IPR036890">
    <property type="entry name" value="HATPase_C_sf"/>
</dbReference>
<evidence type="ECO:0000313" key="8">
    <source>
        <dbReference type="Proteomes" id="UP000175989"/>
    </source>
</evidence>
<comment type="caution">
    <text evidence="7">The sequence shown here is derived from an EMBL/GenBank/DDBJ whole genome shotgun (WGS) entry which is preliminary data.</text>
</comment>
<dbReference type="SMART" id="SM00387">
    <property type="entry name" value="HATPase_c"/>
    <property type="match status" value="1"/>
</dbReference>
<dbReference type="RefSeq" id="WP_070246405.1">
    <property type="nucleotide sequence ID" value="NZ_LROM01000047.1"/>
</dbReference>
<dbReference type="Pfam" id="PF02518">
    <property type="entry name" value="HATPase_c"/>
    <property type="match status" value="1"/>
</dbReference>
<dbReference type="EC" id="2.7.13.3" evidence="2"/>
<keyword evidence="3" id="KW-0597">Phosphoprotein</keyword>
<dbReference type="SUPFAM" id="SSF55874">
    <property type="entry name" value="ATPase domain of HSP90 chaperone/DNA topoisomerase II/histidine kinase"/>
    <property type="match status" value="1"/>
</dbReference>
<accession>A0A1E7X6N8</accession>
<evidence type="ECO:0000256" key="5">
    <source>
        <dbReference type="ARBA" id="ARBA00022777"/>
    </source>
</evidence>
<keyword evidence="8" id="KW-1185">Reference proteome</keyword>
<feature type="domain" description="Histidine kinase" evidence="6">
    <location>
        <begin position="156"/>
        <end position="376"/>
    </location>
</feature>
<dbReference type="PANTHER" id="PTHR42878">
    <property type="entry name" value="TWO-COMPONENT HISTIDINE KINASE"/>
    <property type="match status" value="1"/>
</dbReference>
<dbReference type="PANTHER" id="PTHR42878:SF15">
    <property type="entry name" value="BACTERIOPHYTOCHROME"/>
    <property type="match status" value="1"/>
</dbReference>
<dbReference type="GO" id="GO:0000155">
    <property type="term" value="F:phosphorelay sensor kinase activity"/>
    <property type="evidence" value="ECO:0007669"/>
    <property type="project" value="InterPro"/>
</dbReference>
<dbReference type="GO" id="GO:0030295">
    <property type="term" value="F:protein kinase activator activity"/>
    <property type="evidence" value="ECO:0007669"/>
    <property type="project" value="TreeGrafter"/>
</dbReference>
<dbReference type="InterPro" id="IPR036097">
    <property type="entry name" value="HisK_dim/P_sf"/>
</dbReference>
<dbReference type="Gene3D" id="3.30.565.10">
    <property type="entry name" value="Histidine kinase-like ATPase, C-terminal domain"/>
    <property type="match status" value="1"/>
</dbReference>
<dbReference type="InterPro" id="IPR003661">
    <property type="entry name" value="HisK_dim/P_dom"/>
</dbReference>
<sequence>MKLSAFILEKMEPILKEWEEFAASLAPLEDATRVELRDHASAVLRVIATDLDTPQSEHQGIAKSKGLAVALAGDTAAQLHAEERVAAGFSGEHVMAEFRALRSSVLRLWAQHKQITSPGDIEDMIRFNEAIDQAQTESMERYAKMLREAQNLFLAILGHDVRTPLGAVSMGAQVLLMDQTLPSKALKVGLRILNSSKRMDAIVRDLLDFSTTHLGEGIPIDPRTVNLLEICQNTIDEAKTFNPDRKFELSADGDLVGTWDGQRMAQAFSNLISNAIQHSTPDSPISVSIMGLAGEVVYEVNNQAEIFSQTKLRTLFDPIKRFAIRPASERVGAHMQNLGLGLYVVKEIVSAHDGEISVSSHEDAGVTFTVRLPRQTPLRRSGD</sequence>
<dbReference type="InterPro" id="IPR004358">
    <property type="entry name" value="Sig_transdc_His_kin-like_C"/>
</dbReference>
<dbReference type="InterPro" id="IPR005467">
    <property type="entry name" value="His_kinase_dom"/>
</dbReference>
<evidence type="ECO:0000256" key="3">
    <source>
        <dbReference type="ARBA" id="ARBA00022553"/>
    </source>
</evidence>
<dbReference type="GO" id="GO:0000156">
    <property type="term" value="F:phosphorelay response regulator activity"/>
    <property type="evidence" value="ECO:0007669"/>
    <property type="project" value="TreeGrafter"/>
</dbReference>
<proteinExistence type="predicted"/>
<comment type="catalytic activity">
    <reaction evidence="1">
        <text>ATP + protein L-histidine = ADP + protein N-phospho-L-histidine.</text>
        <dbReference type="EC" id="2.7.13.3"/>
    </reaction>
</comment>
<evidence type="ECO:0000256" key="2">
    <source>
        <dbReference type="ARBA" id="ARBA00012438"/>
    </source>
</evidence>
<dbReference type="Gene3D" id="1.10.287.130">
    <property type="match status" value="1"/>
</dbReference>
<dbReference type="SUPFAM" id="SSF47384">
    <property type="entry name" value="Homodimeric domain of signal transducing histidine kinase"/>
    <property type="match status" value="1"/>
</dbReference>
<evidence type="ECO:0000313" key="7">
    <source>
        <dbReference type="EMBL" id="OFA08556.1"/>
    </source>
</evidence>
<dbReference type="Pfam" id="PF00512">
    <property type="entry name" value="HisKA"/>
    <property type="match status" value="1"/>
</dbReference>